<dbReference type="Gene3D" id="3.30.390.10">
    <property type="entry name" value="Enolase-like, N-terminal domain"/>
    <property type="match status" value="1"/>
</dbReference>
<dbReference type="PANTHER" id="PTHR48080:SF2">
    <property type="entry name" value="D-GALACTONATE DEHYDRATASE"/>
    <property type="match status" value="1"/>
</dbReference>
<dbReference type="PANTHER" id="PTHR48080">
    <property type="entry name" value="D-GALACTONATE DEHYDRATASE-RELATED"/>
    <property type="match status" value="1"/>
</dbReference>
<dbReference type="SFLD" id="SFLDS00001">
    <property type="entry name" value="Enolase"/>
    <property type="match status" value="1"/>
</dbReference>
<gene>
    <name evidence="4" type="ORF">ACH3VR_02005</name>
</gene>
<keyword evidence="5" id="KW-1185">Reference proteome</keyword>
<name>A0ABW7Q2R7_9MICO</name>
<dbReference type="Gene3D" id="3.20.20.120">
    <property type="entry name" value="Enolase-like C-terminal domain"/>
    <property type="match status" value="1"/>
</dbReference>
<protein>
    <submittedName>
        <fullName evidence="4">Mandelate racemase/muconate lactonizing enzyme family protein</fullName>
    </submittedName>
</protein>
<evidence type="ECO:0000313" key="5">
    <source>
        <dbReference type="Proteomes" id="UP001610861"/>
    </source>
</evidence>
<dbReference type="InterPro" id="IPR029065">
    <property type="entry name" value="Enolase_C-like"/>
</dbReference>
<keyword evidence="1" id="KW-0456">Lyase</keyword>
<dbReference type="SFLD" id="SFLDG00179">
    <property type="entry name" value="mandelate_racemase"/>
    <property type="match status" value="1"/>
</dbReference>
<evidence type="ECO:0000259" key="2">
    <source>
        <dbReference type="Pfam" id="PF02746"/>
    </source>
</evidence>
<feature type="domain" description="Mandelate racemase/muconate lactonizing enzyme N-terminal" evidence="2">
    <location>
        <begin position="15"/>
        <end position="111"/>
    </location>
</feature>
<dbReference type="RefSeq" id="WP_396639073.1">
    <property type="nucleotide sequence ID" value="NZ_JBIQWL010000001.1"/>
</dbReference>
<dbReference type="InterPro" id="IPR013341">
    <property type="entry name" value="Mandelate_racemase_N_dom"/>
</dbReference>
<reference evidence="4 5" key="1">
    <citation type="submission" date="2024-09" db="EMBL/GenBank/DDBJ databases">
        <authorList>
            <person name="Pan X."/>
        </authorList>
    </citation>
    <scope>NUCLEOTIDE SEQUENCE [LARGE SCALE GENOMIC DNA]</scope>
    <source>
        <strain evidence="4 5">B2969</strain>
    </source>
</reference>
<dbReference type="EMBL" id="JBIQWL010000001">
    <property type="protein sequence ID" value="MFH8249126.1"/>
    <property type="molecule type" value="Genomic_DNA"/>
</dbReference>
<dbReference type="CDD" id="cd03316">
    <property type="entry name" value="MR_like"/>
    <property type="match status" value="1"/>
</dbReference>
<accession>A0ABW7Q2R7</accession>
<dbReference type="SUPFAM" id="SSF54826">
    <property type="entry name" value="Enolase N-terminal domain-like"/>
    <property type="match status" value="1"/>
</dbReference>
<proteinExistence type="predicted"/>
<dbReference type="Proteomes" id="UP001610861">
    <property type="component" value="Unassembled WGS sequence"/>
</dbReference>
<organism evidence="4 5">
    <name type="scientific">Microbacterium alkaliflavum</name>
    <dbReference type="NCBI Taxonomy" id="3248839"/>
    <lineage>
        <taxon>Bacteria</taxon>
        <taxon>Bacillati</taxon>
        <taxon>Actinomycetota</taxon>
        <taxon>Actinomycetes</taxon>
        <taxon>Micrococcales</taxon>
        <taxon>Microbacteriaceae</taxon>
        <taxon>Microbacterium</taxon>
    </lineage>
</organism>
<dbReference type="Pfam" id="PF13378">
    <property type="entry name" value="MR_MLE_C"/>
    <property type="match status" value="1"/>
</dbReference>
<dbReference type="InterPro" id="IPR036849">
    <property type="entry name" value="Enolase-like_C_sf"/>
</dbReference>
<feature type="domain" description="Enolase C-terminal" evidence="3">
    <location>
        <begin position="152"/>
        <end position="382"/>
    </location>
</feature>
<dbReference type="InterPro" id="IPR034593">
    <property type="entry name" value="DgoD-like"/>
</dbReference>
<dbReference type="SUPFAM" id="SSF51604">
    <property type="entry name" value="Enolase C-terminal domain-like"/>
    <property type="match status" value="1"/>
</dbReference>
<comment type="caution">
    <text evidence="4">The sequence shown here is derived from an EMBL/GenBank/DDBJ whole genome shotgun (WGS) entry which is preliminary data.</text>
</comment>
<evidence type="ECO:0000313" key="4">
    <source>
        <dbReference type="EMBL" id="MFH8249126.1"/>
    </source>
</evidence>
<sequence>MRIARAETLHCAAGTRVWAFLKLETDEGVTGWAEFTDGAYSSRGTHEVVTRYAQLVVGQDPMNTNRLEAILRSATHEAEEGLNRRATAAILNASLDIRGKALGVPVSALLGGRLRDRLPVYWSHCGLGRVRMSQAGVHPPIRSLDDITALGREVRERGFTALKTNVILFENGGAKLYLPLWDPYGEPSLELADATIEGVAELVEAFREGTGEGIRIFLDTVWTVKGEAIPRLARRLAQTSLDWLEADTNDPEQLFAARGNGKLKIVSGEALSGVRDYRRFFERRAMDIVKVDVAWNGTPEAKRIADLAAGYDLNVSPHNPMSHLMTHMSAQFGAAIPNFSIFEIDVDGVPWRDELVTPPVIEDGAMVLTDAPGWGCEVNEEAIRAHPPTFAV</sequence>
<evidence type="ECO:0000256" key="1">
    <source>
        <dbReference type="ARBA" id="ARBA00023239"/>
    </source>
</evidence>
<evidence type="ECO:0000259" key="3">
    <source>
        <dbReference type="Pfam" id="PF13378"/>
    </source>
</evidence>
<dbReference type="InterPro" id="IPR029017">
    <property type="entry name" value="Enolase-like_N"/>
</dbReference>
<dbReference type="Pfam" id="PF02746">
    <property type="entry name" value="MR_MLE_N"/>
    <property type="match status" value="1"/>
</dbReference>